<keyword evidence="3" id="KW-1185">Reference proteome</keyword>
<dbReference type="Proteomes" id="UP000805614">
    <property type="component" value="Unassembled WGS sequence"/>
</dbReference>
<sequence>MCDLGRVLRLDARRSALLFAVPVLAAIGVAAAWRTLIPGVAYWDDAVMAVSASARVLGPAAAAFAAWVGMRERRLDYLRGLTVRSPATGPLLDLALLTATTLAAYGLVTVVIAGQTVLREEAGRLRPLGLLVGAATLLLYVVSGYLAGRLLPRPLIVPATAVAAALWAWLRHDGHSWWRLLPPADLGHVELFTYPRTGVLAHQVLWSLSLSTALVLGYVLAAGRRELSTLPLAVPLATALVVAAVSTKRLHDYDGAAVLPSPTGLACREWPLTVCVHPALRTALPSLVAEVTPLAARLTGTPGAFIRVEQRPAHEPVSIEGGVAHIHLSDLANGYEQRVEDEIRGGLVDERACADPRRARSAAYTLMVNAWLLDHEPQNAPGTAAARRFASWDEQQRRAWLRLHFADYRRCALVESHFR</sequence>
<organism evidence="2 3">
    <name type="scientific">Actinomadura alba</name>
    <dbReference type="NCBI Taxonomy" id="406431"/>
    <lineage>
        <taxon>Bacteria</taxon>
        <taxon>Bacillati</taxon>
        <taxon>Actinomycetota</taxon>
        <taxon>Actinomycetes</taxon>
        <taxon>Streptosporangiales</taxon>
        <taxon>Thermomonosporaceae</taxon>
        <taxon>Actinomadura</taxon>
    </lineage>
</organism>
<feature type="transmembrane region" description="Helical" evidence="1">
    <location>
        <begin position="227"/>
        <end position="245"/>
    </location>
</feature>
<feature type="transmembrane region" description="Helical" evidence="1">
    <location>
        <begin position="16"/>
        <end position="34"/>
    </location>
</feature>
<keyword evidence="1" id="KW-0812">Transmembrane</keyword>
<accession>A0ABR7LND7</accession>
<evidence type="ECO:0008006" key="4">
    <source>
        <dbReference type="Google" id="ProtNLM"/>
    </source>
</evidence>
<feature type="transmembrane region" description="Helical" evidence="1">
    <location>
        <begin position="91"/>
        <end position="113"/>
    </location>
</feature>
<protein>
    <recommendedName>
        <fullName evidence="4">Integral membrane protein</fullName>
    </recommendedName>
</protein>
<gene>
    <name evidence="2" type="ORF">HKK74_10515</name>
</gene>
<comment type="caution">
    <text evidence="2">The sequence shown here is derived from an EMBL/GenBank/DDBJ whole genome shotgun (WGS) entry which is preliminary data.</text>
</comment>
<keyword evidence="1" id="KW-1133">Transmembrane helix</keyword>
<proteinExistence type="predicted"/>
<feature type="transmembrane region" description="Helical" evidence="1">
    <location>
        <begin position="125"/>
        <end position="147"/>
    </location>
</feature>
<feature type="transmembrane region" description="Helical" evidence="1">
    <location>
        <begin position="46"/>
        <end position="70"/>
    </location>
</feature>
<evidence type="ECO:0000313" key="2">
    <source>
        <dbReference type="EMBL" id="MBC6465928.1"/>
    </source>
</evidence>
<dbReference type="RefSeq" id="WP_187242943.1">
    <property type="nucleotide sequence ID" value="NZ_BAAAOK010000028.1"/>
</dbReference>
<reference evidence="2 3" key="1">
    <citation type="submission" date="2020-06" db="EMBL/GenBank/DDBJ databases">
        <title>Actinomadura xiongansis sp. nov., isolated from soil of Baiyangdian.</title>
        <authorList>
            <person name="Zhang X."/>
        </authorList>
    </citation>
    <scope>NUCLEOTIDE SEQUENCE [LARGE SCALE GENOMIC DNA]</scope>
    <source>
        <strain evidence="2 3">HBUM206468</strain>
    </source>
</reference>
<dbReference type="EMBL" id="JABVEC010000006">
    <property type="protein sequence ID" value="MBC6465928.1"/>
    <property type="molecule type" value="Genomic_DNA"/>
</dbReference>
<feature type="transmembrane region" description="Helical" evidence="1">
    <location>
        <begin position="200"/>
        <end position="220"/>
    </location>
</feature>
<name>A0ABR7LND7_9ACTN</name>
<feature type="transmembrane region" description="Helical" evidence="1">
    <location>
        <begin position="154"/>
        <end position="170"/>
    </location>
</feature>
<evidence type="ECO:0000256" key="1">
    <source>
        <dbReference type="SAM" id="Phobius"/>
    </source>
</evidence>
<evidence type="ECO:0000313" key="3">
    <source>
        <dbReference type="Proteomes" id="UP000805614"/>
    </source>
</evidence>
<keyword evidence="1" id="KW-0472">Membrane</keyword>